<proteinExistence type="predicted"/>
<name>A0AAW1MTE3_SAPOF</name>
<feature type="transmembrane region" description="Helical" evidence="1">
    <location>
        <begin position="9"/>
        <end position="30"/>
    </location>
</feature>
<keyword evidence="1" id="KW-0472">Membrane</keyword>
<keyword evidence="3" id="KW-1185">Reference proteome</keyword>
<protein>
    <recommendedName>
        <fullName evidence="4">Calcium ion-binding protein</fullName>
    </recommendedName>
</protein>
<dbReference type="AlphaFoldDB" id="A0AAW1MTE3"/>
<keyword evidence="1" id="KW-0812">Transmembrane</keyword>
<reference evidence="2" key="1">
    <citation type="submission" date="2024-03" db="EMBL/GenBank/DDBJ databases">
        <title>WGS assembly of Saponaria officinalis var. Norfolk2.</title>
        <authorList>
            <person name="Jenkins J."/>
            <person name="Shu S."/>
            <person name="Grimwood J."/>
            <person name="Barry K."/>
            <person name="Goodstein D."/>
            <person name="Schmutz J."/>
            <person name="Leebens-Mack J."/>
            <person name="Osbourn A."/>
        </authorList>
    </citation>
    <scope>NUCLEOTIDE SEQUENCE [LARGE SCALE GENOMIC DNA]</scope>
    <source>
        <strain evidence="2">JIC</strain>
    </source>
</reference>
<evidence type="ECO:0000313" key="3">
    <source>
        <dbReference type="Proteomes" id="UP001443914"/>
    </source>
</evidence>
<evidence type="ECO:0000313" key="2">
    <source>
        <dbReference type="EMBL" id="KAK9749172.1"/>
    </source>
</evidence>
<accession>A0AAW1MTE3</accession>
<sequence>MYHVSFKSITLLCLLFFVDTFFVLLPFFYYCISSPSQMGLAASFLAGRGAPTTQMVNLVTGTLYNRFIEKDTNTFEEFHIGMLDIFNTFNTSLPGKHYDVPSRQEIEGCFEEWKKARNADKKQVFVNFIKSVNLNKLDNTTLITGVVTPPVAMVAKKAGESIAPLKMLKLVPDVLFVPSATFIALISVRISRSVVSRKKTIQLDEASGPTSP</sequence>
<dbReference type="EMBL" id="JBDFQZ010000002">
    <property type="protein sequence ID" value="KAK9749172.1"/>
    <property type="molecule type" value="Genomic_DNA"/>
</dbReference>
<dbReference type="Proteomes" id="UP001443914">
    <property type="component" value="Unassembled WGS sequence"/>
</dbReference>
<gene>
    <name evidence="2" type="ORF">RND81_02G107000</name>
</gene>
<organism evidence="2 3">
    <name type="scientific">Saponaria officinalis</name>
    <name type="common">Common soapwort</name>
    <name type="synonym">Lychnis saponaria</name>
    <dbReference type="NCBI Taxonomy" id="3572"/>
    <lineage>
        <taxon>Eukaryota</taxon>
        <taxon>Viridiplantae</taxon>
        <taxon>Streptophyta</taxon>
        <taxon>Embryophyta</taxon>
        <taxon>Tracheophyta</taxon>
        <taxon>Spermatophyta</taxon>
        <taxon>Magnoliopsida</taxon>
        <taxon>eudicotyledons</taxon>
        <taxon>Gunneridae</taxon>
        <taxon>Pentapetalae</taxon>
        <taxon>Caryophyllales</taxon>
        <taxon>Caryophyllaceae</taxon>
        <taxon>Caryophylleae</taxon>
        <taxon>Saponaria</taxon>
    </lineage>
</organism>
<comment type="caution">
    <text evidence="2">The sequence shown here is derived from an EMBL/GenBank/DDBJ whole genome shotgun (WGS) entry which is preliminary data.</text>
</comment>
<dbReference type="PANTHER" id="PTHR37754">
    <property type="entry name" value="CALCIUM ION-BINDING PROTEIN"/>
    <property type="match status" value="1"/>
</dbReference>
<dbReference type="PANTHER" id="PTHR37754:SF1">
    <property type="entry name" value="CALCIUM ION-BINDING PROTEIN"/>
    <property type="match status" value="1"/>
</dbReference>
<evidence type="ECO:0000256" key="1">
    <source>
        <dbReference type="SAM" id="Phobius"/>
    </source>
</evidence>
<evidence type="ECO:0008006" key="4">
    <source>
        <dbReference type="Google" id="ProtNLM"/>
    </source>
</evidence>
<keyword evidence="1" id="KW-1133">Transmembrane helix</keyword>